<dbReference type="HOGENOM" id="CLU_2867491_0_0_1"/>
<name>A0A0D2C5D5_9EURO</name>
<proteinExistence type="predicted"/>
<accession>A0A0D2C5D5</accession>
<dbReference type="Proteomes" id="UP000054466">
    <property type="component" value="Unassembled WGS sequence"/>
</dbReference>
<evidence type="ECO:0000313" key="1">
    <source>
        <dbReference type="EMBL" id="KIW25690.1"/>
    </source>
</evidence>
<dbReference type="GeneID" id="27348045"/>
<keyword evidence="2" id="KW-1185">Reference proteome</keyword>
<reference evidence="1 2" key="1">
    <citation type="submission" date="2015-01" db="EMBL/GenBank/DDBJ databases">
        <title>The Genome Sequence of Cladophialophora immunda CBS83496.</title>
        <authorList>
            <consortium name="The Broad Institute Genomics Platform"/>
            <person name="Cuomo C."/>
            <person name="de Hoog S."/>
            <person name="Gorbushina A."/>
            <person name="Stielow B."/>
            <person name="Teixiera M."/>
            <person name="Abouelleil A."/>
            <person name="Chapman S.B."/>
            <person name="Priest M."/>
            <person name="Young S.K."/>
            <person name="Wortman J."/>
            <person name="Nusbaum C."/>
            <person name="Birren B."/>
        </authorList>
    </citation>
    <scope>NUCLEOTIDE SEQUENCE [LARGE SCALE GENOMIC DNA]</scope>
    <source>
        <strain evidence="1 2">CBS 83496</strain>
    </source>
</reference>
<dbReference type="VEuPathDB" id="FungiDB:PV07_08851"/>
<evidence type="ECO:0000313" key="2">
    <source>
        <dbReference type="Proteomes" id="UP000054466"/>
    </source>
</evidence>
<sequence length="64" mass="6936">MEDGGHTRDVVVGSVWLDMLDGDVEGKYTDDLLANALLADPWALRLKERVGLVLTPTNVAKEGV</sequence>
<organism evidence="1 2">
    <name type="scientific">Cladophialophora immunda</name>
    <dbReference type="NCBI Taxonomy" id="569365"/>
    <lineage>
        <taxon>Eukaryota</taxon>
        <taxon>Fungi</taxon>
        <taxon>Dikarya</taxon>
        <taxon>Ascomycota</taxon>
        <taxon>Pezizomycotina</taxon>
        <taxon>Eurotiomycetes</taxon>
        <taxon>Chaetothyriomycetidae</taxon>
        <taxon>Chaetothyriales</taxon>
        <taxon>Herpotrichiellaceae</taxon>
        <taxon>Cladophialophora</taxon>
    </lineage>
</organism>
<dbReference type="AlphaFoldDB" id="A0A0D2C5D5"/>
<dbReference type="EMBL" id="KN847044">
    <property type="protein sequence ID" value="KIW25690.1"/>
    <property type="molecule type" value="Genomic_DNA"/>
</dbReference>
<dbReference type="RefSeq" id="XP_016245906.1">
    <property type="nucleotide sequence ID" value="XM_016396050.1"/>
</dbReference>
<protein>
    <submittedName>
        <fullName evidence="1">Uncharacterized protein</fullName>
    </submittedName>
</protein>
<gene>
    <name evidence="1" type="ORF">PV07_08851</name>
</gene>